<dbReference type="FunFam" id="3.60.10.10:FF:000041">
    <property type="entry name" value="DNA-(apurinic or apyrimidinic site) lyase"/>
    <property type="match status" value="1"/>
</dbReference>
<dbReference type="AlphaFoldDB" id="A0AAX6EFK8"/>
<evidence type="ECO:0000259" key="11">
    <source>
        <dbReference type="PROSITE" id="PS50800"/>
    </source>
</evidence>
<evidence type="ECO:0000256" key="10">
    <source>
        <dbReference type="SAM" id="MobiDB-lite"/>
    </source>
</evidence>
<reference evidence="12" key="2">
    <citation type="submission" date="2023-04" db="EMBL/GenBank/DDBJ databases">
        <authorList>
            <person name="Bruccoleri R.E."/>
            <person name="Oakeley E.J."/>
            <person name="Faust A.-M."/>
            <person name="Dessus-Babus S."/>
            <person name="Altorfer M."/>
            <person name="Burckhardt D."/>
            <person name="Oertli M."/>
            <person name="Naumann U."/>
            <person name="Petersen F."/>
            <person name="Wong J."/>
        </authorList>
    </citation>
    <scope>NUCLEOTIDE SEQUENCE</scope>
    <source>
        <strain evidence="12">GSM-AAB239-AS_SAM_17_03QT</strain>
        <tissue evidence="12">Leaf</tissue>
    </source>
</reference>
<dbReference type="Gene3D" id="3.60.10.10">
    <property type="entry name" value="Endonuclease/exonuclease/phosphatase"/>
    <property type="match status" value="1"/>
</dbReference>
<keyword evidence="7" id="KW-0464">Manganese</keyword>
<keyword evidence="12" id="KW-0456">Lyase</keyword>
<evidence type="ECO:0000256" key="1">
    <source>
        <dbReference type="ARBA" id="ARBA00001936"/>
    </source>
</evidence>
<dbReference type="Pfam" id="PF02037">
    <property type="entry name" value="SAP"/>
    <property type="match status" value="1"/>
</dbReference>
<dbReference type="GO" id="GO:0006284">
    <property type="term" value="P:base-excision repair"/>
    <property type="evidence" value="ECO:0007669"/>
    <property type="project" value="TreeGrafter"/>
</dbReference>
<keyword evidence="4" id="KW-0378">Hydrolase</keyword>
<feature type="site" description="Transition state stabilizer" evidence="8">
    <location>
        <position position="411"/>
    </location>
</feature>
<dbReference type="PROSITE" id="PS00727">
    <property type="entry name" value="AP_NUCLEASE_F1_2"/>
    <property type="match status" value="1"/>
</dbReference>
<evidence type="ECO:0000256" key="9">
    <source>
        <dbReference type="RuleBase" id="RU362131"/>
    </source>
</evidence>
<comment type="cofactor">
    <cofactor evidence="1">
        <name>Mn(2+)</name>
        <dbReference type="ChEBI" id="CHEBI:29035"/>
    </cofactor>
</comment>
<dbReference type="EMBL" id="JANAVB010037018">
    <property type="protein sequence ID" value="KAJ6802748.1"/>
    <property type="molecule type" value="Genomic_DNA"/>
</dbReference>
<dbReference type="PROSITE" id="PS51435">
    <property type="entry name" value="AP_NUCLEASE_F1_4"/>
    <property type="match status" value="1"/>
</dbReference>
<feature type="binding site" evidence="7">
    <location>
        <position position="293"/>
    </location>
    <ligand>
        <name>Mg(2+)</name>
        <dbReference type="ChEBI" id="CHEBI:18420"/>
        <label>1</label>
    </ligand>
</feature>
<dbReference type="GO" id="GO:0046872">
    <property type="term" value="F:metal ion binding"/>
    <property type="evidence" value="ECO:0007669"/>
    <property type="project" value="UniProtKB-KW"/>
</dbReference>
<feature type="region of interest" description="Disordered" evidence="10">
    <location>
        <begin position="131"/>
        <end position="166"/>
    </location>
</feature>
<evidence type="ECO:0000256" key="2">
    <source>
        <dbReference type="ARBA" id="ARBA00007092"/>
    </source>
</evidence>
<protein>
    <recommendedName>
        <fullName evidence="9">DNA-(apurinic or apyrimidinic site) endonuclease</fullName>
        <ecNumber evidence="9">3.1.-.-</ecNumber>
    </recommendedName>
</protein>
<dbReference type="NCBIfam" id="TIGR00195">
    <property type="entry name" value="exoDNase_III"/>
    <property type="match status" value="1"/>
</dbReference>
<dbReference type="InterPro" id="IPR003034">
    <property type="entry name" value="SAP_dom"/>
</dbReference>
<feature type="binding site" evidence="7">
    <location>
        <position position="506"/>
    </location>
    <ligand>
        <name>Mg(2+)</name>
        <dbReference type="ChEBI" id="CHEBI:18420"/>
        <label>1</label>
    </ligand>
</feature>
<feature type="region of interest" description="Disordered" evidence="10">
    <location>
        <begin position="43"/>
        <end position="72"/>
    </location>
</feature>
<evidence type="ECO:0000313" key="13">
    <source>
        <dbReference type="Proteomes" id="UP001140949"/>
    </source>
</evidence>
<dbReference type="InterPro" id="IPR005135">
    <property type="entry name" value="Endo/exonuclease/phosphatase"/>
</dbReference>
<evidence type="ECO:0000256" key="5">
    <source>
        <dbReference type="ARBA" id="ARBA00022842"/>
    </source>
</evidence>
<feature type="binding site" evidence="7">
    <location>
        <position position="411"/>
    </location>
    <ligand>
        <name>Mg(2+)</name>
        <dbReference type="ChEBI" id="CHEBI:18420"/>
        <label>1</label>
    </ligand>
</feature>
<keyword evidence="3 7" id="KW-0479">Metal-binding</keyword>
<evidence type="ECO:0000256" key="8">
    <source>
        <dbReference type="PIRSR" id="PIRSR604808-3"/>
    </source>
</evidence>
<feature type="site" description="Interaction with DNA substrate" evidence="8">
    <location>
        <position position="507"/>
    </location>
</feature>
<feature type="active site" evidence="6">
    <location>
        <position position="369"/>
    </location>
</feature>
<accession>A0AAX6EFK8</accession>
<dbReference type="PROSITE" id="PS00726">
    <property type="entry name" value="AP_NUCLEASE_F1_1"/>
    <property type="match status" value="1"/>
</dbReference>
<dbReference type="GO" id="GO:0003906">
    <property type="term" value="F:DNA-(apurinic or apyrimidinic site) endonuclease activity"/>
    <property type="evidence" value="ECO:0007669"/>
    <property type="project" value="TreeGrafter"/>
</dbReference>
<dbReference type="PROSITE" id="PS00728">
    <property type="entry name" value="AP_NUCLEASE_F1_3"/>
    <property type="match status" value="1"/>
</dbReference>
<dbReference type="Proteomes" id="UP001140949">
    <property type="component" value="Unassembled WGS sequence"/>
</dbReference>
<dbReference type="GO" id="GO:0003677">
    <property type="term" value="F:DNA binding"/>
    <property type="evidence" value="ECO:0007669"/>
    <property type="project" value="InterPro"/>
</dbReference>
<dbReference type="Pfam" id="PF03372">
    <property type="entry name" value="Exo_endo_phos"/>
    <property type="match status" value="1"/>
</dbReference>
<feature type="compositionally biased region" description="Polar residues" evidence="10">
    <location>
        <begin position="131"/>
        <end position="140"/>
    </location>
</feature>
<comment type="cofactor">
    <cofactor evidence="7 9">
        <name>Mg(2+)</name>
        <dbReference type="ChEBI" id="CHEBI:18420"/>
    </cofactor>
    <cofactor evidence="7 9">
        <name>Mn(2+)</name>
        <dbReference type="ChEBI" id="CHEBI:29035"/>
    </cofactor>
    <text evidence="7 9">Probably binds two magnesium or manganese ions per subunit.</text>
</comment>
<feature type="binding site" evidence="7">
    <location>
        <position position="409"/>
    </location>
    <ligand>
        <name>Mg(2+)</name>
        <dbReference type="ChEBI" id="CHEBI:18420"/>
        <label>1</label>
    </ligand>
</feature>
<dbReference type="Gene3D" id="1.10.720.30">
    <property type="entry name" value="SAP domain"/>
    <property type="match status" value="1"/>
</dbReference>
<dbReference type="NCBIfam" id="TIGR00633">
    <property type="entry name" value="xth"/>
    <property type="match status" value="1"/>
</dbReference>
<feature type="binding site" evidence="7">
    <location>
        <position position="507"/>
    </location>
    <ligand>
        <name>Mg(2+)</name>
        <dbReference type="ChEBI" id="CHEBI:18420"/>
        <label>1</label>
    </ligand>
</feature>
<dbReference type="SUPFAM" id="SSF56219">
    <property type="entry name" value="DNase I-like"/>
    <property type="match status" value="1"/>
</dbReference>
<comment type="caution">
    <text evidence="12">The sequence shown here is derived from an EMBL/GenBank/DDBJ whole genome shotgun (WGS) entry which is preliminary data.</text>
</comment>
<evidence type="ECO:0000313" key="12">
    <source>
        <dbReference type="EMBL" id="KAJ6802748.1"/>
    </source>
</evidence>
<organism evidence="12 13">
    <name type="scientific">Iris pallida</name>
    <name type="common">Sweet iris</name>
    <dbReference type="NCBI Taxonomy" id="29817"/>
    <lineage>
        <taxon>Eukaryota</taxon>
        <taxon>Viridiplantae</taxon>
        <taxon>Streptophyta</taxon>
        <taxon>Embryophyta</taxon>
        <taxon>Tracheophyta</taxon>
        <taxon>Spermatophyta</taxon>
        <taxon>Magnoliopsida</taxon>
        <taxon>Liliopsida</taxon>
        <taxon>Asparagales</taxon>
        <taxon>Iridaceae</taxon>
        <taxon>Iridoideae</taxon>
        <taxon>Irideae</taxon>
        <taxon>Iris</taxon>
    </lineage>
</organism>
<keyword evidence="13" id="KW-1185">Reference proteome</keyword>
<gene>
    <name evidence="12" type="ORF">M6B38_191355</name>
</gene>
<feature type="compositionally biased region" description="Basic and acidic residues" evidence="10">
    <location>
        <begin position="146"/>
        <end position="157"/>
    </location>
</feature>
<dbReference type="InterPro" id="IPR004808">
    <property type="entry name" value="AP_endonuc_1"/>
</dbReference>
<dbReference type="GO" id="GO:0008081">
    <property type="term" value="F:phosphoric diester hydrolase activity"/>
    <property type="evidence" value="ECO:0007669"/>
    <property type="project" value="TreeGrafter"/>
</dbReference>
<feature type="active site" description="Proton acceptor" evidence="6">
    <location>
        <position position="507"/>
    </location>
</feature>
<dbReference type="InterPro" id="IPR020847">
    <property type="entry name" value="AP_endonuclease_F1_BS"/>
</dbReference>
<dbReference type="PROSITE" id="PS50800">
    <property type="entry name" value="SAP"/>
    <property type="match status" value="1"/>
</dbReference>
<feature type="domain" description="SAP" evidence="11">
    <location>
        <begin position="94"/>
        <end position="128"/>
    </location>
</feature>
<comment type="similarity">
    <text evidence="2 9">Belongs to the DNA repair enzymes AP/ExoA family.</text>
</comment>
<dbReference type="PANTHER" id="PTHR22748">
    <property type="entry name" value="AP ENDONUCLEASE"/>
    <property type="match status" value="1"/>
</dbReference>
<dbReference type="EC" id="3.1.-.-" evidence="9"/>
<feature type="binding site" evidence="7">
    <location>
        <position position="262"/>
    </location>
    <ligand>
        <name>Mg(2+)</name>
        <dbReference type="ChEBI" id="CHEBI:18420"/>
        <label>1</label>
    </ligand>
</feature>
<dbReference type="GO" id="GO:0016829">
    <property type="term" value="F:lyase activity"/>
    <property type="evidence" value="ECO:0007669"/>
    <property type="project" value="UniProtKB-KW"/>
</dbReference>
<evidence type="ECO:0000256" key="4">
    <source>
        <dbReference type="ARBA" id="ARBA00022801"/>
    </source>
</evidence>
<feature type="compositionally biased region" description="Basic and acidic residues" evidence="10">
    <location>
        <begin position="52"/>
        <end position="68"/>
    </location>
</feature>
<dbReference type="InterPro" id="IPR036691">
    <property type="entry name" value="Endo/exonu/phosph_ase_sf"/>
</dbReference>
<dbReference type="InterPro" id="IPR036361">
    <property type="entry name" value="SAP_dom_sf"/>
</dbReference>
<feature type="active site" description="Proton donor/acceptor" evidence="6">
    <location>
        <position position="409"/>
    </location>
</feature>
<reference evidence="12" key="1">
    <citation type="journal article" date="2023" name="GigaByte">
        <title>Genome assembly of the bearded iris, Iris pallida Lam.</title>
        <authorList>
            <person name="Bruccoleri R.E."/>
            <person name="Oakeley E.J."/>
            <person name="Faust A.M.E."/>
            <person name="Altorfer M."/>
            <person name="Dessus-Babus S."/>
            <person name="Burckhardt D."/>
            <person name="Oertli M."/>
            <person name="Naumann U."/>
            <person name="Petersen F."/>
            <person name="Wong J."/>
        </authorList>
    </citation>
    <scope>NUCLEOTIDE SEQUENCE</scope>
    <source>
        <strain evidence="12">GSM-AAB239-AS_SAM_17_03QT</strain>
    </source>
</reference>
<dbReference type="PANTHER" id="PTHR22748:SF6">
    <property type="entry name" value="DNA-(APURINIC OR APYRIMIDINIC SITE) ENDONUCLEASE"/>
    <property type="match status" value="1"/>
</dbReference>
<dbReference type="GO" id="GO:0005634">
    <property type="term" value="C:nucleus"/>
    <property type="evidence" value="ECO:0007669"/>
    <property type="project" value="TreeGrafter"/>
</dbReference>
<dbReference type="GO" id="GO:0008311">
    <property type="term" value="F:double-stranded DNA 3'-5' DNA exonuclease activity"/>
    <property type="evidence" value="ECO:0007669"/>
    <property type="project" value="TreeGrafter"/>
</dbReference>
<proteinExistence type="inferred from homology"/>
<evidence type="ECO:0000256" key="6">
    <source>
        <dbReference type="PIRSR" id="PIRSR604808-1"/>
    </source>
</evidence>
<dbReference type="CDD" id="cd09087">
    <property type="entry name" value="Ape1-like_AP-endo"/>
    <property type="match status" value="1"/>
</dbReference>
<evidence type="ECO:0000256" key="7">
    <source>
        <dbReference type="PIRSR" id="PIRSR604808-2"/>
    </source>
</evidence>
<dbReference type="InterPro" id="IPR020848">
    <property type="entry name" value="AP_endonuclease_F1_CS"/>
</dbReference>
<keyword evidence="5 7" id="KW-0460">Magnesium</keyword>
<feature type="site" description="Important for catalytic activity" evidence="8">
    <location>
        <position position="481"/>
    </location>
</feature>
<evidence type="ECO:0000256" key="3">
    <source>
        <dbReference type="ARBA" id="ARBA00022723"/>
    </source>
</evidence>
<name>A0AAX6EFK8_IRIPA</name>
<keyword evidence="9" id="KW-0227">DNA damage</keyword>
<sequence>MLVLRASSLCLTSAFPLRDSRVRALVYPRLKGTVSEMRATKLHSSVSQASSRQKEKMLKDPVQNREQSESSVIEEDVTESYAGIEAIRGDLNRLDSMTVKELREMTRSVGISTRGSKKVLILSLKRFSSKTDVSASNGTPSAVEAEDPRSDVSGKKENRSRRKQGTTVCTILEDESKTIVEEEKLSSIMEEVVSKKRARVGKKVSSIIQEEKTNGILGEVPEPWTVLAHKKPQAEWIPYIPNKMRPPPLTRDTNFVKLMSWNVNGLRALLKLESFSALQLAQKEDFDVLCLQETKIQEKDVEEIKECLIEGYDNSFWTCSVSKLGYSGTAIISRIKPISVKYGLGISDHDDEGRLVTVEFDKFYLLCGYVPNSGDGLKRLTYRVQEWDPSLSNYMKELEKSKPVILTGDLNCAHQEIDIYNPAGNKRSAGFTIEERESFETNFLSRGFVDTFRKQHPGVVGYTYWGYRHGGRKTNKGWRLDYFLVSESIADKVHDSYILPEVVGSDHCPIGLILKLE</sequence>
<keyword evidence="9" id="KW-0234">DNA repair</keyword>